<feature type="coiled-coil region" evidence="5">
    <location>
        <begin position="2953"/>
        <end position="2980"/>
    </location>
</feature>
<feature type="compositionally biased region" description="Basic and acidic residues" evidence="6">
    <location>
        <begin position="2855"/>
        <end position="2873"/>
    </location>
</feature>
<feature type="coiled-coil region" evidence="5">
    <location>
        <begin position="40"/>
        <end position="117"/>
    </location>
</feature>
<evidence type="ECO:0000313" key="8">
    <source>
        <dbReference type="EMBL" id="KAF5889594.1"/>
    </source>
</evidence>
<dbReference type="GO" id="GO:0003677">
    <property type="term" value="F:DNA binding"/>
    <property type="evidence" value="ECO:0007669"/>
    <property type="project" value="InterPro"/>
</dbReference>
<feature type="compositionally biased region" description="Low complexity" evidence="6">
    <location>
        <begin position="1787"/>
        <end position="1798"/>
    </location>
</feature>
<keyword evidence="9" id="KW-1185">Reference proteome</keyword>
<proteinExistence type="predicted"/>
<evidence type="ECO:0000256" key="5">
    <source>
        <dbReference type="SAM" id="Coils"/>
    </source>
</evidence>
<feature type="region of interest" description="Disordered" evidence="6">
    <location>
        <begin position="1241"/>
        <end position="1350"/>
    </location>
</feature>
<dbReference type="OrthoDB" id="2020852at2759"/>
<feature type="compositionally biased region" description="Low complexity" evidence="6">
    <location>
        <begin position="1387"/>
        <end position="1396"/>
    </location>
</feature>
<feature type="coiled-coil region" evidence="5">
    <location>
        <begin position="444"/>
        <end position="580"/>
    </location>
</feature>
<dbReference type="PANTHER" id="PTHR44981">
    <property type="entry name" value="PERICENTRIN-LIKE PROTEIN, ISOFORM F"/>
    <property type="match status" value="1"/>
</dbReference>
<feature type="compositionally biased region" description="Basic and acidic residues" evidence="6">
    <location>
        <begin position="3158"/>
        <end position="3178"/>
    </location>
</feature>
<feature type="region of interest" description="Disordered" evidence="6">
    <location>
        <begin position="2855"/>
        <end position="2906"/>
    </location>
</feature>
<evidence type="ECO:0000256" key="4">
    <source>
        <dbReference type="ARBA" id="ARBA00023212"/>
    </source>
</evidence>
<dbReference type="InterPro" id="IPR028745">
    <property type="entry name" value="AKAP9/Pericentrin"/>
</dbReference>
<feature type="coiled-coil region" evidence="5">
    <location>
        <begin position="839"/>
        <end position="887"/>
    </location>
</feature>
<feature type="region of interest" description="Disordered" evidence="6">
    <location>
        <begin position="1727"/>
        <end position="1802"/>
    </location>
</feature>
<feature type="coiled-coil region" evidence="5">
    <location>
        <begin position="2159"/>
        <end position="2200"/>
    </location>
</feature>
<gene>
    <name evidence="8" type="primary">akap9</name>
    <name evidence="8" type="ORF">DAT39_020707</name>
</gene>
<feature type="domain" description="ELK" evidence="7">
    <location>
        <begin position="788"/>
        <end position="808"/>
    </location>
</feature>
<feature type="coiled-coil region" evidence="5">
    <location>
        <begin position="2631"/>
        <end position="2771"/>
    </location>
</feature>
<evidence type="ECO:0000256" key="6">
    <source>
        <dbReference type="SAM" id="MobiDB-lite"/>
    </source>
</evidence>
<feature type="compositionally biased region" description="Basic and acidic residues" evidence="6">
    <location>
        <begin position="3185"/>
        <end position="3203"/>
    </location>
</feature>
<dbReference type="Proteomes" id="UP000727407">
    <property type="component" value="Unassembled WGS sequence"/>
</dbReference>
<feature type="coiled-coil region" evidence="5">
    <location>
        <begin position="2227"/>
        <end position="2488"/>
    </location>
</feature>
<evidence type="ECO:0000313" key="9">
    <source>
        <dbReference type="Proteomes" id="UP000727407"/>
    </source>
</evidence>
<keyword evidence="3 5" id="KW-0175">Coiled coil</keyword>
<dbReference type="GO" id="GO:0005813">
    <property type="term" value="C:centrosome"/>
    <property type="evidence" value="ECO:0007669"/>
    <property type="project" value="UniProtKB-SubCell"/>
</dbReference>
<sequence length="3225" mass="370942">MPESEISTTAEDYSSEVNGHDPVENAPDVREEELCPPSRLQEMESELAAKNMVVEELSQELEEIRATFGAEGVQQLQDFEAALKQRDGIITQLTANLQQARAEKDEVMREFLDLTEKSQKLQIQFQQLQAGESIRSSSISSAAADLLQARHQVLLYQQQLDEKDAEVKSLQMKLEKRDGEIKCLQEQVENQDKNVRTLHLQLDDHDSKFRVLQGQTVGTEEKVKHLQEQLQESEARVRGLQEQMLEKAKIQERMSELETVSRDTEESFIQRLQEKDLHIQEQERLILEHKQSLSHLRDSLQESEKRFLKITKQLEVKVQDLEGCEAELQASKEKERLSSSEILQLMGTVETLQKRYHQDSQSEDEALQRAELDATRRLDHLRAELDEMYGQQIVQMKQELLSQHKEEMSNILNQHSTELGNVSDQHRVETGRLTSQLTQSTGEVNTLNVRLIELQQRLQEMQVLREKAEHDLKQTSEENVLLQNQVQKLTEDLRLKNQEKSQSEIQLQLHATITDLQAQLASVQEASRELEAKHESEITNYRIKLEMLEREKDAVLDRMAESQEAELERLRTQLLFSHEEELSRLREDLHHESQMNVENLRDELNQRHEVHVQQLRKGFEEQLKVFENEKSILSEERTSMWQEIVTLKNDLSQALEKSRVEELVSQLKVLQVEIHELRQRQSGKGEPDVALGKDELTMGSEQNWERMESENKFLKETNASLTEELRSLQEDHKMLLKKMDTQILENRQANEMVEELRAEIERQKSTFSFAEKNFEVNYQELRAELEEQLREQALQYETKLQDLKPEMEHGSIPSMKEEGEIPEGGALVEKDTTELMEKLQSVELERAGLVKQVEQKETEIKMMKLECAKLLDQIKSVKVEFMRVEQENTVLLEQVKQKADKVKMVELERTGLFEQLEQKGVELNRLELERADLEERTKLKGLELKRMELEKLGMEEQVHQKEAVLQQEKAELETMKLEKAELVKQVKQKEVVLQQKEAELEKIKVELMDQKEVVLQQKEVELEKMKLEKLDLKHQVEQKEVVLQQKEAELEKMKLEKADLKHQVEQKDVVLQQNEVELKTMMQGKAELVAHVEQKEVVLQQKEAELEKMKVELVKQKEVLLQQKEAELKTKPGRTEPEKTKVEKLDLMEQVEQKNIGLQQKEAELNKTKLEKVELAEQKEVVLQQKEVELEKMKVELVEEVEQKEAVLQQKEAELERLKLENAELVKQVEQMEVVLHQKEAELQETENEPRVQLPEPKDAELQSMKLGKVELTNPVQVKKAGLKAGRKARQKASRVRSLETKSDSNKQNRPQSQRSEVEREDEEAGKTGKRLAPPLSQAAAEEESARETDVYVVHRSDGVKKKTHARAQPIAAAAIRSHTLAHAHTHTQPAAAATHADGEKPASDSQKQVESQYGEVFLVPAVTQTDMEGLEHEECRLQMEAQRISLSQIHAAQLELLRESLPEWEESGRQGRAKACSPSLISITQDCTHLLQLISGVCGVDVVDVTDEQLQNLQPSTIRQIINTTRGVYQKLQQLDVDVSPSHTGLISSLSEDANETVCDVPSLTTEDDVHISTLNDLQEDEVEVDQKLELQEKEVEQKLELQEKEVEQKLELQEKEVEQKLELQEKEVEQKLELQEEQHRQEIQRLRSYYSEQIRETEERYTSEILLLQERLQDLTREDSWTSMSSISAQEQQLQKRQTEMEEEIARVIVQMSVEFAKQSEMKRISLRQQGAEPERVIQEDEEETEGGGVERWHPSMQCSSTQTETRRRGEGDEDKQHGEEEEVTVTSPLTSSSSDSQDRVHQVITDMLKMTAMMEDRLSAQPLPLSAADMSEVETSSPLSGATDTDEGLDMSQEAGPGVEGVGSVWSVSCRLQKAVGKLLSTLSETHTQLEHAQVTQTELMKEKFSYDQQISDLLLRQEELQQRLEEERQAREKLTLQLQHAEGLIDGYSGERRALEDQVREGAALQQQLEAELQVTNHRLQELQQERQEVTDQQDLLLQQHDVTVGGATEAELSLVEAAVDDAPEAGLLEETEKLMQEKVDVQRQAQKDHAELLEQVKQLEAELDEQVRAMAKLEETHVSVSADLRQQIHALEKQLENNRRFLDEQAADREHERDVFQQEIQTLEQQLKGSSKPQADHSEVEELSAALQEKADWCSELLLRVEQLQRDVQERDEDIERQEERVRVLEEVLVSHDNHDITPSRENSKQYASMAGGADVTLEALLQTEREALDRKEKEIVNLEEQLEQFRDELQNKSEEVQQLHMQLEIQRKEISTQQQDLQAHTSLHTEVEVKNELVRELESQVEYLRAEQDHLKRDSEEEVEQLNSVIEKLQQELSKIEHKQSPELEEEDEQDQHDELKQKMDQIQRELDTLKEDHSSLISKYESLQEERETKAEKERKNEMLVLELQDMLREKTAALVVAQVQIQALEESATSTVDRLTQRVKELEDCLTEREVELRDCRSEVDKAQSEAGTLHLKISQLKERLGEKVTTLSHLSIQEHLETKTETKEFEERKIQSGTCLDDEKKELELKVAHGENLVEPLSGKEVGLKKQGGIVEDQEKDSKELESKVIAGEQMNSRVDEVTSELMGFRSEVEVKNMILLMEKLRKLEMDLSSMPKDQELQKLLLASSEDEVEEYEKILAKLMELLNKIKTTPTSPAETSPERTTEMEKLIRELQELKHQSEAAREELHICRIQNQSLQEQIQHKEDLIEKLQEDIHGTSQGSSEQTSTVMSALHQELHEVKGQAEAAKEELNVCKELGQRLQAQLQEREMTIALLKDQVHRMSGEVDSSELLQELQEVKHEAAATKEELNSYIERSLKLQEQIQARDASVAQLMEEIEQLRTALIKSGEEKDLSSSKKKAGRENHGKVKGGNTAKDKDKQAVSRKNSSTPPLAPSANGALNVSSVDVGIQVEGVELGAELEEVIGEYTERIGQIRELHAAEIMDMENRHIAESESLKKENQRLEQECDTLRDSINKLRPLQVVRPDHSASSPFRDGYTSDSSSEVGLEFRSTPEGARPDDTHLPGRIKALLREVHQEGMQVLSLSELSVCDDAADRSSLLAQITHLQTQLAQLQQSTHTTQQLPHTLGMTETDECERLRTELAQVRLELKTAQRTQHTHLRELGTLRAEVCVKASELDSASDRLAEEQRRARELQWEVERERSRADRRAEGEREELEDVRLALEEERQADSKENPDRSASPDVPELPAKQLLSTEKPV</sequence>
<dbReference type="GO" id="GO:0007165">
    <property type="term" value="P:signal transduction"/>
    <property type="evidence" value="ECO:0007669"/>
    <property type="project" value="InterPro"/>
</dbReference>
<comment type="caution">
    <text evidence="8">The sequence shown here is derived from an EMBL/GenBank/DDBJ whole genome shotgun (WGS) entry which is preliminary data.</text>
</comment>
<feature type="compositionally biased region" description="Basic residues" evidence="6">
    <location>
        <begin position="1281"/>
        <end position="1295"/>
    </location>
</feature>
<feature type="compositionally biased region" description="Polar residues" evidence="6">
    <location>
        <begin position="1836"/>
        <end position="1846"/>
    </location>
</feature>
<feature type="compositionally biased region" description="Basic and acidic residues" evidence="6">
    <location>
        <begin position="1767"/>
        <end position="1781"/>
    </location>
</feature>
<accession>A0A8J4TDY0</accession>
<keyword evidence="4" id="KW-0206">Cytoskeleton</keyword>
<evidence type="ECO:0000256" key="1">
    <source>
        <dbReference type="ARBA" id="ARBA00004300"/>
    </source>
</evidence>
<dbReference type="EMBL" id="QNUK01000792">
    <property type="protein sequence ID" value="KAF5889594.1"/>
    <property type="molecule type" value="Genomic_DNA"/>
</dbReference>
<feature type="coiled-coil region" evidence="5">
    <location>
        <begin position="2047"/>
        <end position="2131"/>
    </location>
</feature>
<reference evidence="8" key="1">
    <citation type="submission" date="2020-07" db="EMBL/GenBank/DDBJ databases">
        <title>Clarias magur genome sequencing, assembly and annotation.</title>
        <authorList>
            <person name="Kushwaha B."/>
            <person name="Kumar R."/>
            <person name="Das P."/>
            <person name="Joshi C.G."/>
            <person name="Kumar D."/>
            <person name="Nagpure N.S."/>
            <person name="Pandey M."/>
            <person name="Agarwal S."/>
            <person name="Srivastava S."/>
            <person name="Singh M."/>
            <person name="Sahoo L."/>
            <person name="Jayasankar P."/>
            <person name="Meher P.K."/>
            <person name="Koringa P.G."/>
            <person name="Iquebal M.A."/>
            <person name="Das S.P."/>
            <person name="Bit A."/>
            <person name="Patnaik S."/>
            <person name="Patel N."/>
            <person name="Shah T.M."/>
            <person name="Hinsu A."/>
            <person name="Jena J.K."/>
        </authorList>
    </citation>
    <scope>NUCLEOTIDE SEQUENCE</scope>
    <source>
        <strain evidence="8">CIFAMagur01</strain>
        <tissue evidence="8">Testis</tissue>
    </source>
</reference>
<name>A0A8J4TDY0_CLAMG</name>
<feature type="compositionally biased region" description="Polar residues" evidence="6">
    <location>
        <begin position="1"/>
        <end position="17"/>
    </location>
</feature>
<feature type="region of interest" description="Disordered" evidence="6">
    <location>
        <begin position="1381"/>
        <end position="1410"/>
    </location>
</feature>
<feature type="region of interest" description="Disordered" evidence="6">
    <location>
        <begin position="2992"/>
        <end position="3029"/>
    </location>
</feature>
<evidence type="ECO:0000259" key="7">
    <source>
        <dbReference type="SMART" id="SM01188"/>
    </source>
</evidence>
<feature type="coiled-coil region" evidence="5">
    <location>
        <begin position="153"/>
        <end position="334"/>
    </location>
</feature>
<feature type="coiled-coil region" evidence="5">
    <location>
        <begin position="704"/>
        <end position="802"/>
    </location>
</feature>
<protein>
    <submittedName>
        <fullName evidence="8">A-kinase anchor protein 9-like</fullName>
    </submittedName>
</protein>
<keyword evidence="2" id="KW-0963">Cytoplasm</keyword>
<feature type="compositionally biased region" description="Basic and acidic residues" evidence="6">
    <location>
        <begin position="18"/>
        <end position="33"/>
    </location>
</feature>
<dbReference type="InterPro" id="IPR005539">
    <property type="entry name" value="ELK_dom"/>
</dbReference>
<dbReference type="GO" id="GO:0060090">
    <property type="term" value="F:molecular adaptor activity"/>
    <property type="evidence" value="ECO:0007669"/>
    <property type="project" value="InterPro"/>
</dbReference>
<organism evidence="8 9">
    <name type="scientific">Clarias magur</name>
    <name type="common">Asian catfish</name>
    <name type="synonym">Macropteronotus magur</name>
    <dbReference type="NCBI Taxonomy" id="1594786"/>
    <lineage>
        <taxon>Eukaryota</taxon>
        <taxon>Metazoa</taxon>
        <taxon>Chordata</taxon>
        <taxon>Craniata</taxon>
        <taxon>Vertebrata</taxon>
        <taxon>Euteleostomi</taxon>
        <taxon>Actinopterygii</taxon>
        <taxon>Neopterygii</taxon>
        <taxon>Teleostei</taxon>
        <taxon>Ostariophysi</taxon>
        <taxon>Siluriformes</taxon>
        <taxon>Clariidae</taxon>
        <taxon>Clarias</taxon>
    </lineage>
</organism>
<feature type="compositionally biased region" description="Basic and acidic residues" evidence="6">
    <location>
        <begin position="1297"/>
        <end position="1307"/>
    </location>
</feature>
<comment type="subcellular location">
    <subcellularLocation>
        <location evidence="1">Cytoplasm</location>
        <location evidence="1">Cytoskeleton</location>
        <location evidence="1">Microtubule organizing center</location>
        <location evidence="1">Centrosome</location>
    </subcellularLocation>
</comment>
<feature type="non-terminal residue" evidence="8">
    <location>
        <position position="3225"/>
    </location>
</feature>
<evidence type="ECO:0000256" key="2">
    <source>
        <dbReference type="ARBA" id="ARBA00022490"/>
    </source>
</evidence>
<feature type="region of interest" description="Disordered" evidence="6">
    <location>
        <begin position="1"/>
        <end position="35"/>
    </location>
</feature>
<feature type="domain" description="ELK" evidence="7">
    <location>
        <begin position="380"/>
        <end position="401"/>
    </location>
</feature>
<feature type="domain" description="ELK" evidence="7">
    <location>
        <begin position="569"/>
        <end position="590"/>
    </location>
</feature>
<evidence type="ECO:0000256" key="3">
    <source>
        <dbReference type="ARBA" id="ARBA00023054"/>
    </source>
</evidence>
<feature type="region of interest" description="Disordered" evidence="6">
    <location>
        <begin position="1832"/>
        <end position="1863"/>
    </location>
</feature>
<dbReference type="PANTHER" id="PTHR44981:SF1">
    <property type="entry name" value="A-KINASE ANCHOR PROTEIN 9"/>
    <property type="match status" value="1"/>
</dbReference>
<feature type="coiled-coil region" evidence="5">
    <location>
        <begin position="916"/>
        <end position="1123"/>
    </location>
</feature>
<feature type="coiled-coil region" evidence="5">
    <location>
        <begin position="1914"/>
        <end position="2004"/>
    </location>
</feature>
<feature type="coiled-coil region" evidence="5">
    <location>
        <begin position="1576"/>
        <end position="1713"/>
    </location>
</feature>
<feature type="region of interest" description="Disordered" evidence="6">
    <location>
        <begin position="3158"/>
        <end position="3225"/>
    </location>
</feature>
<feature type="domain" description="ELK" evidence="7">
    <location>
        <begin position="599"/>
        <end position="620"/>
    </location>
</feature>
<dbReference type="SMART" id="SM01188">
    <property type="entry name" value="ELK"/>
    <property type="match status" value="4"/>
</dbReference>